<evidence type="ECO:0000313" key="7">
    <source>
        <dbReference type="EMBL" id="PIP56740.1"/>
    </source>
</evidence>
<protein>
    <recommendedName>
        <fullName evidence="6">Calcineurin-like phosphoesterase domain-containing protein</fullName>
    </recommendedName>
</protein>
<evidence type="ECO:0000313" key="8">
    <source>
        <dbReference type="Proteomes" id="UP000228495"/>
    </source>
</evidence>
<sequence>MKTIVISDIHLDEHFNQQKFDALSKIFIEADRIIINGDFWDGYLIPFDKFINSQWSQLFPFMKDKTIYMYGNHDAKKLCHERVAQFSHMAVQSFELETSNQKFHIEHGNKFMFPHDENKSPKKIQHLVSEISNVVHSFGVSIFGPKIYRVYSFANQQGKKWARKNLPSDTILVCGHTHLAEDSRDQNFINTGFNFDNYLSWLEITDTGFGLKQEKY</sequence>
<keyword evidence="3" id="KW-0479">Metal-binding</keyword>
<dbReference type="GO" id="GO:0009245">
    <property type="term" value="P:lipid A biosynthetic process"/>
    <property type="evidence" value="ECO:0007669"/>
    <property type="project" value="TreeGrafter"/>
</dbReference>
<accession>A0A2H0BIB3</accession>
<dbReference type="InterPro" id="IPR043461">
    <property type="entry name" value="LpxH-like"/>
</dbReference>
<evidence type="ECO:0000256" key="1">
    <source>
        <dbReference type="ARBA" id="ARBA00022475"/>
    </source>
</evidence>
<dbReference type="Pfam" id="PF00149">
    <property type="entry name" value="Metallophos"/>
    <property type="match status" value="1"/>
</dbReference>
<name>A0A2H0BIB3_UNCKA</name>
<dbReference type="EMBL" id="PCSU01000020">
    <property type="protein sequence ID" value="PIP56740.1"/>
    <property type="molecule type" value="Genomic_DNA"/>
</dbReference>
<reference evidence="7 8" key="1">
    <citation type="submission" date="2017-09" db="EMBL/GenBank/DDBJ databases">
        <title>Depth-based differentiation of microbial function through sediment-hosted aquifers and enrichment of novel symbionts in the deep terrestrial subsurface.</title>
        <authorList>
            <person name="Probst A.J."/>
            <person name="Ladd B."/>
            <person name="Jarett J.K."/>
            <person name="Geller-Mcgrath D.E."/>
            <person name="Sieber C.M."/>
            <person name="Emerson J.B."/>
            <person name="Anantharaman K."/>
            <person name="Thomas B.C."/>
            <person name="Malmstrom R."/>
            <person name="Stieglmeier M."/>
            <person name="Klingl A."/>
            <person name="Woyke T."/>
            <person name="Ryan C.M."/>
            <person name="Banfield J.F."/>
        </authorList>
    </citation>
    <scope>NUCLEOTIDE SEQUENCE [LARGE SCALE GENOMIC DNA]</scope>
    <source>
        <strain evidence="7">CG22_combo_CG10-13_8_21_14_all_39_12</strain>
    </source>
</reference>
<keyword evidence="5" id="KW-0464">Manganese</keyword>
<dbReference type="GO" id="GO:0046872">
    <property type="term" value="F:metal ion binding"/>
    <property type="evidence" value="ECO:0007669"/>
    <property type="project" value="UniProtKB-KW"/>
</dbReference>
<dbReference type="GO" id="GO:0016020">
    <property type="term" value="C:membrane"/>
    <property type="evidence" value="ECO:0007669"/>
    <property type="project" value="GOC"/>
</dbReference>
<gene>
    <name evidence="7" type="ORF">COX05_01500</name>
</gene>
<evidence type="ECO:0000256" key="2">
    <source>
        <dbReference type="ARBA" id="ARBA00022519"/>
    </source>
</evidence>
<dbReference type="AlphaFoldDB" id="A0A2H0BIB3"/>
<keyword evidence="2" id="KW-0997">Cell inner membrane</keyword>
<dbReference type="PANTHER" id="PTHR34990">
    <property type="entry name" value="UDP-2,3-DIACYLGLUCOSAMINE HYDROLASE-RELATED"/>
    <property type="match status" value="1"/>
</dbReference>
<keyword evidence="1" id="KW-1003">Cell membrane</keyword>
<dbReference type="GO" id="GO:0008758">
    <property type="term" value="F:UDP-2,3-diacylglucosamine hydrolase activity"/>
    <property type="evidence" value="ECO:0007669"/>
    <property type="project" value="TreeGrafter"/>
</dbReference>
<dbReference type="SUPFAM" id="SSF56300">
    <property type="entry name" value="Metallo-dependent phosphatases"/>
    <property type="match status" value="1"/>
</dbReference>
<evidence type="ECO:0000256" key="5">
    <source>
        <dbReference type="ARBA" id="ARBA00023211"/>
    </source>
</evidence>
<organism evidence="7 8">
    <name type="scientific">candidate division WWE3 bacterium CG22_combo_CG10-13_8_21_14_all_39_12</name>
    <dbReference type="NCBI Taxonomy" id="1975094"/>
    <lineage>
        <taxon>Bacteria</taxon>
        <taxon>Katanobacteria</taxon>
    </lineage>
</organism>
<keyword evidence="4" id="KW-0472">Membrane</keyword>
<dbReference type="Gene3D" id="3.60.21.10">
    <property type="match status" value="1"/>
</dbReference>
<proteinExistence type="predicted"/>
<feature type="domain" description="Calcineurin-like phosphoesterase" evidence="6">
    <location>
        <begin position="1"/>
        <end position="178"/>
    </location>
</feature>
<evidence type="ECO:0000256" key="4">
    <source>
        <dbReference type="ARBA" id="ARBA00023136"/>
    </source>
</evidence>
<dbReference type="Proteomes" id="UP000228495">
    <property type="component" value="Unassembled WGS sequence"/>
</dbReference>
<evidence type="ECO:0000259" key="6">
    <source>
        <dbReference type="Pfam" id="PF00149"/>
    </source>
</evidence>
<dbReference type="InterPro" id="IPR029052">
    <property type="entry name" value="Metallo-depent_PP-like"/>
</dbReference>
<evidence type="ECO:0000256" key="3">
    <source>
        <dbReference type="ARBA" id="ARBA00022723"/>
    </source>
</evidence>
<comment type="caution">
    <text evidence="7">The sequence shown here is derived from an EMBL/GenBank/DDBJ whole genome shotgun (WGS) entry which is preliminary data.</text>
</comment>
<dbReference type="InterPro" id="IPR004843">
    <property type="entry name" value="Calcineurin-like_PHP"/>
</dbReference>